<dbReference type="OrthoDB" id="5827131at2759"/>
<protein>
    <submittedName>
        <fullName evidence="2">Uncharacterized protein</fullName>
    </submittedName>
</protein>
<feature type="transmembrane region" description="Helical" evidence="1">
    <location>
        <begin position="6"/>
        <end position="30"/>
    </location>
</feature>
<evidence type="ECO:0000256" key="1">
    <source>
        <dbReference type="SAM" id="Phobius"/>
    </source>
</evidence>
<comment type="caution">
    <text evidence="2">The sequence shown here is derived from an EMBL/GenBank/DDBJ whole genome shotgun (WGS) entry which is preliminary data.</text>
</comment>
<organism evidence="2 3">
    <name type="scientific">Ancylostoma ceylanicum</name>
    <dbReference type="NCBI Taxonomy" id="53326"/>
    <lineage>
        <taxon>Eukaryota</taxon>
        <taxon>Metazoa</taxon>
        <taxon>Ecdysozoa</taxon>
        <taxon>Nematoda</taxon>
        <taxon>Chromadorea</taxon>
        <taxon>Rhabditida</taxon>
        <taxon>Rhabditina</taxon>
        <taxon>Rhabditomorpha</taxon>
        <taxon>Strongyloidea</taxon>
        <taxon>Ancylostomatidae</taxon>
        <taxon>Ancylostomatinae</taxon>
        <taxon>Ancylostoma</taxon>
    </lineage>
</organism>
<keyword evidence="1" id="KW-1133">Transmembrane helix</keyword>
<proteinExistence type="predicted"/>
<keyword evidence="1" id="KW-0472">Membrane</keyword>
<dbReference type="Proteomes" id="UP000024635">
    <property type="component" value="Unassembled WGS sequence"/>
</dbReference>
<evidence type="ECO:0000313" key="2">
    <source>
        <dbReference type="EMBL" id="EYB89140.1"/>
    </source>
</evidence>
<feature type="transmembrane region" description="Helical" evidence="1">
    <location>
        <begin position="51"/>
        <end position="69"/>
    </location>
</feature>
<reference evidence="3" key="1">
    <citation type="journal article" date="2015" name="Nat. Genet.">
        <title>The genome and transcriptome of the zoonotic hookworm Ancylostoma ceylanicum identify infection-specific gene families.</title>
        <authorList>
            <person name="Schwarz E.M."/>
            <person name="Hu Y."/>
            <person name="Antoshechkin I."/>
            <person name="Miller M.M."/>
            <person name="Sternberg P.W."/>
            <person name="Aroian R.V."/>
        </authorList>
    </citation>
    <scope>NUCLEOTIDE SEQUENCE</scope>
    <source>
        <strain evidence="3">HY135</strain>
    </source>
</reference>
<keyword evidence="1" id="KW-0812">Transmembrane</keyword>
<gene>
    <name evidence="2" type="primary">Acey_s0235.g3176</name>
    <name evidence="2" type="ORF">Y032_0235g3176</name>
</gene>
<accession>A0A016SEY8</accession>
<dbReference type="AlphaFoldDB" id="A0A016SEY8"/>
<dbReference type="EMBL" id="JARK01001571">
    <property type="protein sequence ID" value="EYB89140.1"/>
    <property type="molecule type" value="Genomic_DNA"/>
</dbReference>
<keyword evidence="3" id="KW-1185">Reference proteome</keyword>
<sequence>MVNLCIMVLALTITLILPYLDNFTIGRFGVKDSMTEKKKRKEGVITRVAHIGLFVLLEIANFINFIVLVV</sequence>
<evidence type="ECO:0000313" key="3">
    <source>
        <dbReference type="Proteomes" id="UP000024635"/>
    </source>
</evidence>
<name>A0A016SEY8_9BILA</name>